<dbReference type="InterPro" id="IPR050406">
    <property type="entry name" value="FGGY_Carb_Kinase"/>
</dbReference>
<dbReference type="Pfam" id="PF02782">
    <property type="entry name" value="FGGY_C"/>
    <property type="match status" value="1"/>
</dbReference>
<dbReference type="InterPro" id="IPR018483">
    <property type="entry name" value="Carb_kinase_FGGY_CS"/>
</dbReference>
<dbReference type="InterPro" id="IPR000577">
    <property type="entry name" value="Carb_kinase_FGGY"/>
</dbReference>
<keyword evidence="2 4" id="KW-0808">Transferase</keyword>
<comment type="similarity">
    <text evidence="1 4">Belongs to the FGGY kinase family.</text>
</comment>
<evidence type="ECO:0000256" key="2">
    <source>
        <dbReference type="ARBA" id="ARBA00022679"/>
    </source>
</evidence>
<evidence type="ECO:0000256" key="1">
    <source>
        <dbReference type="ARBA" id="ARBA00009156"/>
    </source>
</evidence>
<dbReference type="Gene3D" id="3.30.420.40">
    <property type="match status" value="2"/>
</dbReference>
<sequence length="520" mass="53984">MNGEAPAFIGLDAGTSVIKAVAFEADGRQIGLASRPNAYAVLEGGGVEQDMARTWADAATVVRALVDKTPGLAARCAGLAVTGQGDGTWLVDAAGEPVHDGWLWLDGRAAREAREIVAGEGGGLIFETTGAGVTVCQMRTQLVWMKRHAPELLARAATALHPKEFLYLRLTGERATCPTEGVFTFGDFRTRAYSDDVIEALGLSDLKRLLPPIVDGAQTAHPLTAAAAEMTGLKPGLPVTLGYVDVMCCAFGGGLHDAGAAPGMTILGSTGIHMRFVPDAAQVSLSPARTGYVMAFPGGALAQMQLNMAATLNIDWMLDAGRELLAAHGVSRERAEMLAGLDAAVMAARPGAALYHPYISPAGERGPFAEPDARASFTGLAQGTGWFDMTRAVFEGLAFAARDCYGAMGPVPAEVRLSGGAARSGAMRRILSAALGAPTRGVAREEAGAAGACMIAALREGLHPDAQSCADAWVAPHLGALEPPDARLADIYAPLFEAFRATREALAPAWGALADVRRGS</sequence>
<gene>
    <name evidence="7" type="ORF">SAMN05444370_106187</name>
</gene>
<dbReference type="SUPFAM" id="SSF53067">
    <property type="entry name" value="Actin-like ATPase domain"/>
    <property type="match status" value="2"/>
</dbReference>
<evidence type="ECO:0000259" key="5">
    <source>
        <dbReference type="Pfam" id="PF00370"/>
    </source>
</evidence>
<dbReference type="GO" id="GO:0016773">
    <property type="term" value="F:phosphotransferase activity, alcohol group as acceptor"/>
    <property type="evidence" value="ECO:0007669"/>
    <property type="project" value="InterPro"/>
</dbReference>
<dbReference type="GO" id="GO:0016301">
    <property type="term" value="F:kinase activity"/>
    <property type="evidence" value="ECO:0007669"/>
    <property type="project" value="UniProtKB-KW"/>
</dbReference>
<dbReference type="InterPro" id="IPR043129">
    <property type="entry name" value="ATPase_NBD"/>
</dbReference>
<keyword evidence="8" id="KW-1185">Reference proteome</keyword>
<dbReference type="PROSITE" id="PS00445">
    <property type="entry name" value="FGGY_KINASES_2"/>
    <property type="match status" value="1"/>
</dbReference>
<evidence type="ECO:0000256" key="3">
    <source>
        <dbReference type="ARBA" id="ARBA00022777"/>
    </source>
</evidence>
<dbReference type="PANTHER" id="PTHR43095:SF5">
    <property type="entry name" value="XYLULOSE KINASE"/>
    <property type="match status" value="1"/>
</dbReference>
<keyword evidence="3 4" id="KW-0418">Kinase</keyword>
<reference evidence="7 8" key="1">
    <citation type="submission" date="2016-10" db="EMBL/GenBank/DDBJ databases">
        <authorList>
            <person name="de Groot N.N."/>
        </authorList>
    </citation>
    <scope>NUCLEOTIDE SEQUENCE [LARGE SCALE GENOMIC DNA]</scope>
    <source>
        <strain evidence="7 8">DSM 15345</strain>
    </source>
</reference>
<feature type="domain" description="Carbohydrate kinase FGGY C-terminal" evidence="6">
    <location>
        <begin position="265"/>
        <end position="458"/>
    </location>
</feature>
<protein>
    <submittedName>
        <fullName evidence="7">Erythritol kinase (L-erythritol 4-phosphate-forming)</fullName>
    </submittedName>
</protein>
<dbReference type="GO" id="GO:0005975">
    <property type="term" value="P:carbohydrate metabolic process"/>
    <property type="evidence" value="ECO:0007669"/>
    <property type="project" value="InterPro"/>
</dbReference>
<dbReference type="EMBL" id="FNQM01000006">
    <property type="protein sequence ID" value="SEA55021.1"/>
    <property type="molecule type" value="Genomic_DNA"/>
</dbReference>
<dbReference type="AlphaFoldDB" id="A0A1H4C3P0"/>
<evidence type="ECO:0000313" key="8">
    <source>
        <dbReference type="Proteomes" id="UP000198703"/>
    </source>
</evidence>
<dbReference type="RefSeq" id="WP_217632167.1">
    <property type="nucleotide sequence ID" value="NZ_FNQM01000006.1"/>
</dbReference>
<evidence type="ECO:0000313" key="7">
    <source>
        <dbReference type="EMBL" id="SEA55021.1"/>
    </source>
</evidence>
<evidence type="ECO:0000256" key="4">
    <source>
        <dbReference type="RuleBase" id="RU003733"/>
    </source>
</evidence>
<feature type="domain" description="Carbohydrate kinase FGGY N-terminal" evidence="5">
    <location>
        <begin position="8"/>
        <end position="252"/>
    </location>
</feature>
<dbReference type="PANTHER" id="PTHR43095">
    <property type="entry name" value="SUGAR KINASE"/>
    <property type="match status" value="1"/>
</dbReference>
<accession>A0A1H4C3P0</accession>
<organism evidence="7 8">
    <name type="scientific">Rubrimonas cliftonensis</name>
    <dbReference type="NCBI Taxonomy" id="89524"/>
    <lineage>
        <taxon>Bacteria</taxon>
        <taxon>Pseudomonadati</taxon>
        <taxon>Pseudomonadota</taxon>
        <taxon>Alphaproteobacteria</taxon>
        <taxon>Rhodobacterales</taxon>
        <taxon>Paracoccaceae</taxon>
        <taxon>Rubrimonas</taxon>
    </lineage>
</organism>
<dbReference type="Proteomes" id="UP000198703">
    <property type="component" value="Unassembled WGS sequence"/>
</dbReference>
<dbReference type="InterPro" id="IPR018485">
    <property type="entry name" value="FGGY_C"/>
</dbReference>
<dbReference type="STRING" id="89524.SAMN05444370_106187"/>
<proteinExistence type="inferred from homology"/>
<dbReference type="InterPro" id="IPR018484">
    <property type="entry name" value="FGGY_N"/>
</dbReference>
<dbReference type="Pfam" id="PF00370">
    <property type="entry name" value="FGGY_N"/>
    <property type="match status" value="1"/>
</dbReference>
<evidence type="ECO:0000259" key="6">
    <source>
        <dbReference type="Pfam" id="PF02782"/>
    </source>
</evidence>
<name>A0A1H4C3P0_9RHOB</name>
<dbReference type="PIRSF" id="PIRSF000538">
    <property type="entry name" value="GlpK"/>
    <property type="match status" value="1"/>
</dbReference>